<feature type="domain" description="C2H2-type" evidence="6">
    <location>
        <begin position="1"/>
        <end position="25"/>
    </location>
</feature>
<evidence type="ECO:0000256" key="1">
    <source>
        <dbReference type="ARBA" id="ARBA00022723"/>
    </source>
</evidence>
<keyword evidence="4" id="KW-0862">Zinc</keyword>
<evidence type="ECO:0000256" key="4">
    <source>
        <dbReference type="ARBA" id="ARBA00022833"/>
    </source>
</evidence>
<dbReference type="SUPFAM" id="SSF57667">
    <property type="entry name" value="beta-beta-alpha zinc fingers"/>
    <property type="match status" value="1"/>
</dbReference>
<feature type="non-terminal residue" evidence="7">
    <location>
        <position position="1"/>
    </location>
</feature>
<gene>
    <name evidence="7" type="primary">Zscan20_0</name>
    <name evidence="7" type="ORF">JACJAC_R12351</name>
</gene>
<sequence>DCGKIFTQMFFLLIPHQRVHTRERPYQCMDCGKSFHLTSTLSPHRKTHAGGKPYLCLACGKTF</sequence>
<proteinExistence type="predicted"/>
<evidence type="ECO:0000256" key="3">
    <source>
        <dbReference type="ARBA" id="ARBA00022771"/>
    </source>
</evidence>
<dbReference type="Proteomes" id="UP000550086">
    <property type="component" value="Unassembled WGS sequence"/>
</dbReference>
<dbReference type="EMBL" id="VZTM01010402">
    <property type="protein sequence ID" value="NXS93843.1"/>
    <property type="molecule type" value="Genomic_DNA"/>
</dbReference>
<keyword evidence="1" id="KW-0479">Metal-binding</keyword>
<evidence type="ECO:0000313" key="8">
    <source>
        <dbReference type="Proteomes" id="UP000550086"/>
    </source>
</evidence>
<feature type="non-terminal residue" evidence="7">
    <location>
        <position position="63"/>
    </location>
</feature>
<dbReference type="AlphaFoldDB" id="A0A7L2YG08"/>
<dbReference type="PANTHER" id="PTHR23226">
    <property type="entry name" value="ZINC FINGER AND SCAN DOMAIN-CONTAINING"/>
    <property type="match status" value="1"/>
</dbReference>
<comment type="caution">
    <text evidence="7">The sequence shown here is derived from an EMBL/GenBank/DDBJ whole genome shotgun (WGS) entry which is preliminary data.</text>
</comment>
<keyword evidence="2" id="KW-0677">Repeat</keyword>
<organism evidence="7 8">
    <name type="scientific">Jacana jacana</name>
    <name type="common">Wattled jacana</name>
    <name type="synonym">Parra jacana</name>
    <dbReference type="NCBI Taxonomy" id="54508"/>
    <lineage>
        <taxon>Eukaryota</taxon>
        <taxon>Metazoa</taxon>
        <taxon>Chordata</taxon>
        <taxon>Craniata</taxon>
        <taxon>Vertebrata</taxon>
        <taxon>Euteleostomi</taxon>
        <taxon>Archelosauria</taxon>
        <taxon>Archosauria</taxon>
        <taxon>Dinosauria</taxon>
        <taxon>Saurischia</taxon>
        <taxon>Theropoda</taxon>
        <taxon>Coelurosauria</taxon>
        <taxon>Aves</taxon>
        <taxon>Neognathae</taxon>
        <taxon>Neoaves</taxon>
        <taxon>Charadriiformes</taxon>
        <taxon>Jacanidae</taxon>
        <taxon>Jacana</taxon>
    </lineage>
</organism>
<evidence type="ECO:0000259" key="6">
    <source>
        <dbReference type="PROSITE" id="PS50157"/>
    </source>
</evidence>
<dbReference type="InterPro" id="IPR036236">
    <property type="entry name" value="Znf_C2H2_sf"/>
</dbReference>
<dbReference type="GO" id="GO:0008270">
    <property type="term" value="F:zinc ion binding"/>
    <property type="evidence" value="ECO:0007669"/>
    <property type="project" value="UniProtKB-KW"/>
</dbReference>
<keyword evidence="8" id="KW-1185">Reference proteome</keyword>
<dbReference type="PANTHER" id="PTHR23226:SF377">
    <property type="entry name" value="ZINC FINGER AND SCAN DOMAIN-CONTAINING PROTEIN 20"/>
    <property type="match status" value="1"/>
</dbReference>
<evidence type="ECO:0000256" key="5">
    <source>
        <dbReference type="PROSITE-ProRule" id="PRU00042"/>
    </source>
</evidence>
<name>A0A7L2YG08_JACJC</name>
<dbReference type="GO" id="GO:0000981">
    <property type="term" value="F:DNA-binding transcription factor activity, RNA polymerase II-specific"/>
    <property type="evidence" value="ECO:0007669"/>
    <property type="project" value="TreeGrafter"/>
</dbReference>
<protein>
    <submittedName>
        <fullName evidence="7">ZSC20 protein</fullName>
    </submittedName>
</protein>
<dbReference type="OrthoDB" id="9198690at2759"/>
<dbReference type="Gene3D" id="3.30.160.60">
    <property type="entry name" value="Classic Zinc Finger"/>
    <property type="match status" value="3"/>
</dbReference>
<dbReference type="FunFam" id="3.30.160.60:FF:002343">
    <property type="entry name" value="Zinc finger protein 33A"/>
    <property type="match status" value="1"/>
</dbReference>
<dbReference type="InterPro" id="IPR013087">
    <property type="entry name" value="Znf_C2H2_type"/>
</dbReference>
<accession>A0A7L2YG08</accession>
<dbReference type="GO" id="GO:0000978">
    <property type="term" value="F:RNA polymerase II cis-regulatory region sequence-specific DNA binding"/>
    <property type="evidence" value="ECO:0007669"/>
    <property type="project" value="TreeGrafter"/>
</dbReference>
<evidence type="ECO:0000256" key="2">
    <source>
        <dbReference type="ARBA" id="ARBA00022737"/>
    </source>
</evidence>
<keyword evidence="3 5" id="KW-0863">Zinc-finger</keyword>
<reference evidence="7 8" key="1">
    <citation type="submission" date="2019-09" db="EMBL/GenBank/DDBJ databases">
        <title>Bird 10,000 Genomes (B10K) Project - Family phase.</title>
        <authorList>
            <person name="Zhang G."/>
        </authorList>
    </citation>
    <scope>NUCLEOTIDE SEQUENCE [LARGE SCALE GENOMIC DNA]</scope>
    <source>
        <strain evidence="7">B10K-DU-002-59</strain>
        <tissue evidence="7">Muscle</tissue>
    </source>
</reference>
<feature type="domain" description="C2H2-type" evidence="6">
    <location>
        <begin position="26"/>
        <end position="53"/>
    </location>
</feature>
<evidence type="ECO:0000313" key="7">
    <source>
        <dbReference type="EMBL" id="NXS93843.1"/>
    </source>
</evidence>
<dbReference type="PROSITE" id="PS50157">
    <property type="entry name" value="ZINC_FINGER_C2H2_2"/>
    <property type="match status" value="2"/>
</dbReference>
<dbReference type="PROSITE" id="PS00028">
    <property type="entry name" value="ZINC_FINGER_C2H2_1"/>
    <property type="match status" value="1"/>
</dbReference>